<feature type="transmembrane region" description="Helical" evidence="6">
    <location>
        <begin position="342"/>
        <end position="362"/>
    </location>
</feature>
<dbReference type="InterPro" id="IPR020846">
    <property type="entry name" value="MFS_dom"/>
</dbReference>
<dbReference type="PROSITE" id="PS50850">
    <property type="entry name" value="MFS"/>
    <property type="match status" value="1"/>
</dbReference>
<feature type="domain" description="Major facilitator superfamily (MFS) profile" evidence="7">
    <location>
        <begin position="4"/>
        <end position="466"/>
    </location>
</feature>
<reference evidence="8 9" key="1">
    <citation type="submission" date="2017-12" db="EMBL/GenBank/DDBJ databases">
        <title>Genome sequence of Pseudomonas palleroniana MAB3.</title>
        <authorList>
            <person name="Nascimento F.X."/>
        </authorList>
    </citation>
    <scope>NUCLEOTIDE SEQUENCE [LARGE SCALE GENOMIC DNA]</scope>
    <source>
        <strain evidence="8 9">MAB3</strain>
    </source>
</reference>
<feature type="transmembrane region" description="Helical" evidence="6">
    <location>
        <begin position="12"/>
        <end position="36"/>
    </location>
</feature>
<proteinExistence type="predicted"/>
<dbReference type="Gene3D" id="1.20.1250.20">
    <property type="entry name" value="MFS general substrate transporter like domains"/>
    <property type="match status" value="1"/>
</dbReference>
<feature type="transmembrane region" description="Helical" evidence="6">
    <location>
        <begin position="271"/>
        <end position="291"/>
    </location>
</feature>
<feature type="transmembrane region" description="Helical" evidence="6">
    <location>
        <begin position="368"/>
        <end position="389"/>
    </location>
</feature>
<evidence type="ECO:0000256" key="3">
    <source>
        <dbReference type="ARBA" id="ARBA00022692"/>
    </source>
</evidence>
<evidence type="ECO:0000256" key="6">
    <source>
        <dbReference type="SAM" id="Phobius"/>
    </source>
</evidence>
<dbReference type="EMBL" id="CP025494">
    <property type="protein sequence ID" value="AVE03776.1"/>
    <property type="molecule type" value="Genomic_DNA"/>
</dbReference>
<dbReference type="Proteomes" id="UP000237830">
    <property type="component" value="Chromosome"/>
</dbReference>
<keyword evidence="5 6" id="KW-0472">Membrane</keyword>
<protein>
    <submittedName>
        <fullName evidence="8">MFS transporter</fullName>
    </submittedName>
</protein>
<feature type="transmembrane region" description="Helical" evidence="6">
    <location>
        <begin position="80"/>
        <end position="99"/>
    </location>
</feature>
<name>A0A2L1J5P1_9PSED</name>
<sequence length="469" mass="49254">MTTSTVGLRVSWFYPGIVIAAVFAFTLLETMLVPVLPFIQRELNATPAQLGMVFTGLLLSGAVCTPLVGRMADIFEKRLVLLFTILVLGVGVVVAALAPSFEWMALGQVLQGAGMGLIPLSIGLLNEALPVEKASRCTGLVIGASTASMALGLVLGGPIEAAFGFRWVYWLPLSVLVVCGVLVFLDLVQGADSYKESNRQPIDWWGAVFLSCALIALLLAISTGPRYGWTSSNVMNYLFASAVLFSIWVYIERRVISPLVEVRLLAKKDVALTGVFAFGLGFASVMSYVLVPAMVASPSSSGIGFDASATSTGFYILPLGIMGTVAALAVSKLEHWIGDRYTMALSGCTLMIGAIMLATVFAHPVSVIIAMSLIGISIGLGLPIAMNAVVKSVPVDRAASVCGVVMVVRNIGGTLGVQLGFTFLAAQTDAVTGITSPQGFIDAFYVAAAFGLVAIVATFMRSNKRASTL</sequence>
<gene>
    <name evidence="8" type="ORF">CYL20_04130</name>
</gene>
<feature type="transmembrane region" description="Helical" evidence="6">
    <location>
        <begin position="167"/>
        <end position="190"/>
    </location>
</feature>
<comment type="subcellular location">
    <subcellularLocation>
        <location evidence="1">Membrane</location>
        <topology evidence="1">Multi-pass membrane protein</topology>
    </subcellularLocation>
</comment>
<keyword evidence="3 6" id="KW-0812">Transmembrane</keyword>
<feature type="transmembrane region" description="Helical" evidence="6">
    <location>
        <begin position="48"/>
        <end position="68"/>
    </location>
</feature>
<dbReference type="GO" id="GO:0022857">
    <property type="term" value="F:transmembrane transporter activity"/>
    <property type="evidence" value="ECO:0007669"/>
    <property type="project" value="InterPro"/>
</dbReference>
<dbReference type="SUPFAM" id="SSF103473">
    <property type="entry name" value="MFS general substrate transporter"/>
    <property type="match status" value="1"/>
</dbReference>
<feature type="transmembrane region" description="Helical" evidence="6">
    <location>
        <begin position="105"/>
        <end position="125"/>
    </location>
</feature>
<dbReference type="InterPro" id="IPR011701">
    <property type="entry name" value="MFS"/>
</dbReference>
<evidence type="ECO:0000313" key="9">
    <source>
        <dbReference type="Proteomes" id="UP000237830"/>
    </source>
</evidence>
<keyword evidence="2" id="KW-0813">Transport</keyword>
<feature type="transmembrane region" description="Helical" evidence="6">
    <location>
        <begin position="443"/>
        <end position="460"/>
    </location>
</feature>
<feature type="transmembrane region" description="Helical" evidence="6">
    <location>
        <begin position="202"/>
        <end position="222"/>
    </location>
</feature>
<evidence type="ECO:0000256" key="5">
    <source>
        <dbReference type="ARBA" id="ARBA00023136"/>
    </source>
</evidence>
<dbReference type="AlphaFoldDB" id="A0A2L1J5P1"/>
<evidence type="ECO:0000256" key="2">
    <source>
        <dbReference type="ARBA" id="ARBA00022448"/>
    </source>
</evidence>
<dbReference type="InterPro" id="IPR036259">
    <property type="entry name" value="MFS_trans_sf"/>
</dbReference>
<keyword evidence="4 6" id="KW-1133">Transmembrane helix</keyword>
<evidence type="ECO:0000259" key="7">
    <source>
        <dbReference type="PROSITE" id="PS50850"/>
    </source>
</evidence>
<evidence type="ECO:0000256" key="4">
    <source>
        <dbReference type="ARBA" id="ARBA00022989"/>
    </source>
</evidence>
<dbReference type="Pfam" id="PF07690">
    <property type="entry name" value="MFS_1"/>
    <property type="match status" value="1"/>
</dbReference>
<dbReference type="PANTHER" id="PTHR42718">
    <property type="entry name" value="MAJOR FACILITATOR SUPERFAMILY MULTIDRUG TRANSPORTER MFSC"/>
    <property type="match status" value="1"/>
</dbReference>
<organism evidence="8 9">
    <name type="scientific">Pseudomonas palleroniana</name>
    <dbReference type="NCBI Taxonomy" id="191390"/>
    <lineage>
        <taxon>Bacteria</taxon>
        <taxon>Pseudomonadati</taxon>
        <taxon>Pseudomonadota</taxon>
        <taxon>Gammaproteobacteria</taxon>
        <taxon>Pseudomonadales</taxon>
        <taxon>Pseudomonadaceae</taxon>
        <taxon>Pseudomonas</taxon>
    </lineage>
</organism>
<dbReference type="RefSeq" id="WP_104993700.1">
    <property type="nucleotide sequence ID" value="NZ_CP025494.1"/>
</dbReference>
<accession>A0A2L1J5P1</accession>
<feature type="transmembrane region" description="Helical" evidence="6">
    <location>
        <begin position="234"/>
        <end position="251"/>
    </location>
</feature>
<feature type="transmembrane region" description="Helical" evidence="6">
    <location>
        <begin position="311"/>
        <end position="330"/>
    </location>
</feature>
<dbReference type="PANTHER" id="PTHR42718:SF9">
    <property type="entry name" value="MAJOR FACILITATOR SUPERFAMILY MULTIDRUG TRANSPORTER MFSC"/>
    <property type="match status" value="1"/>
</dbReference>
<dbReference type="GO" id="GO:0016020">
    <property type="term" value="C:membrane"/>
    <property type="evidence" value="ECO:0007669"/>
    <property type="project" value="UniProtKB-SubCell"/>
</dbReference>
<evidence type="ECO:0000256" key="1">
    <source>
        <dbReference type="ARBA" id="ARBA00004141"/>
    </source>
</evidence>
<feature type="transmembrane region" description="Helical" evidence="6">
    <location>
        <begin position="401"/>
        <end position="423"/>
    </location>
</feature>
<feature type="transmembrane region" description="Helical" evidence="6">
    <location>
        <begin position="137"/>
        <end position="155"/>
    </location>
</feature>
<evidence type="ECO:0000313" key="8">
    <source>
        <dbReference type="EMBL" id="AVE03776.1"/>
    </source>
</evidence>